<dbReference type="EMBL" id="CAKLBC010000792">
    <property type="protein sequence ID" value="CAH0488318.1"/>
    <property type="molecule type" value="Genomic_DNA"/>
</dbReference>
<evidence type="ECO:0000313" key="2">
    <source>
        <dbReference type="EMBL" id="CAI5722091.1"/>
    </source>
</evidence>
<reference evidence="2" key="2">
    <citation type="submission" date="2022-12" db="EMBL/GenBank/DDBJ databases">
        <authorList>
            <person name="Webb A."/>
        </authorList>
    </citation>
    <scope>NUCLEOTIDE SEQUENCE</scope>
    <source>
        <strain evidence="2">Pf2</strain>
    </source>
</reference>
<reference evidence="1 3" key="1">
    <citation type="submission" date="2021-11" db="EMBL/GenBank/DDBJ databases">
        <authorList>
            <person name="Islam A."/>
            <person name="Islam S."/>
            <person name="Flora M.S."/>
            <person name="Rahman M."/>
            <person name="Ziaur R.M."/>
            <person name="Epstein J.H."/>
            <person name="Hassan M."/>
            <person name="Klassen M."/>
            <person name="Woodard K."/>
            <person name="Webb A."/>
            <person name="Webby R.J."/>
            <person name="El Zowalaty M.E."/>
        </authorList>
    </citation>
    <scope>NUCLEOTIDE SEQUENCE [LARGE SCALE GENOMIC DNA]</scope>
    <source>
        <strain evidence="1">Pf1</strain>
    </source>
</reference>
<proteinExistence type="predicted"/>
<protein>
    <submittedName>
        <fullName evidence="2">Uncharacterized protein</fullName>
    </submittedName>
</protein>
<name>A0AAV0TL18_9STRA</name>
<accession>A0AAV0TL18</accession>
<gene>
    <name evidence="1" type="ORF">PFR001_LOCUS3807</name>
    <name evidence="2" type="ORF">PFR002_LOCUS4359</name>
</gene>
<dbReference type="EMBL" id="CANTFK010000666">
    <property type="protein sequence ID" value="CAI5722091.1"/>
    <property type="molecule type" value="Genomic_DNA"/>
</dbReference>
<dbReference type="AlphaFoldDB" id="A0AAV0TL18"/>
<comment type="caution">
    <text evidence="2">The sequence shown here is derived from an EMBL/GenBank/DDBJ whole genome shotgun (WGS) entry which is preliminary data.</text>
</comment>
<evidence type="ECO:0000313" key="3">
    <source>
        <dbReference type="Proteomes" id="UP001157938"/>
    </source>
</evidence>
<sequence length="184" mass="20856">MHYRGMFCRCWRYKFFSSDCGMSNSSRSFHEMLTNDGDVTTNEADESFASEVSNNEDIVSIAKSLVGTPISSLLREPFIKKYRTMLHACTNSIGNSDDESRAVFKNRVYWDGATNQRVVVQMDDIQLLRSLTATEAEGGGDTLRKTWHLLYDAYASQFERICQVEADYGLLLSCQSCVIPRNAK</sequence>
<evidence type="ECO:0000313" key="1">
    <source>
        <dbReference type="EMBL" id="CAH0488318.1"/>
    </source>
</evidence>
<dbReference type="Proteomes" id="UP001159659">
    <property type="component" value="Unassembled WGS sequence"/>
</dbReference>
<keyword evidence="3" id="KW-1185">Reference proteome</keyword>
<evidence type="ECO:0000313" key="4">
    <source>
        <dbReference type="Proteomes" id="UP001159659"/>
    </source>
</evidence>
<dbReference type="Proteomes" id="UP001157938">
    <property type="component" value="Unassembled WGS sequence"/>
</dbReference>
<organism evidence="2 4">
    <name type="scientific">Peronospora farinosa</name>
    <dbReference type="NCBI Taxonomy" id="134698"/>
    <lineage>
        <taxon>Eukaryota</taxon>
        <taxon>Sar</taxon>
        <taxon>Stramenopiles</taxon>
        <taxon>Oomycota</taxon>
        <taxon>Peronosporomycetes</taxon>
        <taxon>Peronosporales</taxon>
        <taxon>Peronosporaceae</taxon>
        <taxon>Peronospora</taxon>
    </lineage>
</organism>